<dbReference type="PROSITE" id="PS50943">
    <property type="entry name" value="HTH_CROC1"/>
    <property type="match status" value="1"/>
</dbReference>
<reference evidence="2 3" key="1">
    <citation type="submission" date="2007-07" db="EMBL/GenBank/DDBJ databases">
        <title>Complete sequence of chromosome of Xanthobacter autotrophicus Py2.</title>
        <authorList>
            <consortium name="US DOE Joint Genome Institute"/>
            <person name="Copeland A."/>
            <person name="Lucas S."/>
            <person name="Lapidus A."/>
            <person name="Barry K."/>
            <person name="Glavina del Rio T."/>
            <person name="Hammon N."/>
            <person name="Israni S."/>
            <person name="Dalin E."/>
            <person name="Tice H."/>
            <person name="Pitluck S."/>
            <person name="Sims D."/>
            <person name="Brettin T."/>
            <person name="Bruce D."/>
            <person name="Detter J.C."/>
            <person name="Han C."/>
            <person name="Tapia R."/>
            <person name="Brainard J."/>
            <person name="Schmutz J."/>
            <person name="Larimer F."/>
            <person name="Land M."/>
            <person name="Hauser L."/>
            <person name="Kyrpides N."/>
            <person name="Kim E."/>
            <person name="Ensigns S.A."/>
            <person name="Richardson P."/>
        </authorList>
    </citation>
    <scope>NUCLEOTIDE SEQUENCE [LARGE SCALE GENOMIC DNA]</scope>
    <source>
        <strain evidence="3">ATCC BAA-1158 / Py2</strain>
    </source>
</reference>
<evidence type="ECO:0000313" key="3">
    <source>
        <dbReference type="Proteomes" id="UP000002417"/>
    </source>
</evidence>
<evidence type="ECO:0000259" key="1">
    <source>
        <dbReference type="PROSITE" id="PS50943"/>
    </source>
</evidence>
<dbReference type="KEGG" id="xau:Xaut_0569"/>
<sequence length="263" mass="29463">MKVVGKVFEPLTGGPDATDGHIGHRLREIRKLAGLTQAQVAERLQIVQSAVTRLESRKDIHVSTLRDYLGAMGATLRIHAQFDCAATMINSLREAGYLFDNIDEKQLLLPIIGDNLLPPHPDVVFSVKPEYSRKIASGEKTVELRRRFPMSVPAGTTALIYETSPTRALSGIAEIGEVHQRTPLEIWKAFGDRACITRKHFDAYFGGVDRAFAIELRRGRPLPRPLGLSELRDRFSFEPPQSFLYATPKMQEALLYERAQTPD</sequence>
<dbReference type="SMART" id="SM00530">
    <property type="entry name" value="HTH_XRE"/>
    <property type="match status" value="1"/>
</dbReference>
<keyword evidence="3" id="KW-1185">Reference proteome</keyword>
<dbReference type="eggNOG" id="COG4933">
    <property type="taxonomic scope" value="Bacteria"/>
</dbReference>
<dbReference type="Gene3D" id="1.10.260.40">
    <property type="entry name" value="lambda repressor-like DNA-binding domains"/>
    <property type="match status" value="1"/>
</dbReference>
<name>A7ICT2_XANP2</name>
<dbReference type="SUPFAM" id="SSF88697">
    <property type="entry name" value="PUA domain-like"/>
    <property type="match status" value="1"/>
</dbReference>
<evidence type="ECO:0000313" key="2">
    <source>
        <dbReference type="EMBL" id="ABS65825.1"/>
    </source>
</evidence>
<dbReference type="Pfam" id="PF13560">
    <property type="entry name" value="HTH_31"/>
    <property type="match status" value="1"/>
</dbReference>
<dbReference type="SUPFAM" id="SSF47413">
    <property type="entry name" value="lambda repressor-like DNA-binding domains"/>
    <property type="match status" value="1"/>
</dbReference>
<dbReference type="AlphaFoldDB" id="A7ICT2"/>
<gene>
    <name evidence="2" type="ordered locus">Xaut_0569</name>
</gene>
<dbReference type="InterPro" id="IPR001387">
    <property type="entry name" value="Cro/C1-type_HTH"/>
</dbReference>
<feature type="domain" description="HTH cro/C1-type" evidence="1">
    <location>
        <begin position="26"/>
        <end position="79"/>
    </location>
</feature>
<dbReference type="Proteomes" id="UP000002417">
    <property type="component" value="Chromosome"/>
</dbReference>
<dbReference type="GO" id="GO:0003677">
    <property type="term" value="F:DNA binding"/>
    <property type="evidence" value="ECO:0007669"/>
    <property type="project" value="InterPro"/>
</dbReference>
<proteinExistence type="predicted"/>
<dbReference type="InterPro" id="IPR010982">
    <property type="entry name" value="Lambda_DNA-bd_dom_sf"/>
</dbReference>
<dbReference type="EMBL" id="CP000781">
    <property type="protein sequence ID" value="ABS65825.1"/>
    <property type="molecule type" value="Genomic_DNA"/>
</dbReference>
<dbReference type="eggNOG" id="COG1396">
    <property type="taxonomic scope" value="Bacteria"/>
</dbReference>
<dbReference type="STRING" id="78245.Xaut_0569"/>
<accession>A7ICT2</accession>
<dbReference type="OrthoDB" id="9797478at2"/>
<dbReference type="CDD" id="cd00093">
    <property type="entry name" value="HTH_XRE"/>
    <property type="match status" value="1"/>
</dbReference>
<dbReference type="Gene3D" id="2.30.130.30">
    <property type="entry name" value="Hypothetical protein"/>
    <property type="match status" value="1"/>
</dbReference>
<protein>
    <submittedName>
        <fullName evidence="2">Helix-turn-helix domain protein</fullName>
    </submittedName>
</protein>
<organism evidence="2 3">
    <name type="scientific">Xanthobacter autotrophicus (strain ATCC BAA-1158 / Py2)</name>
    <dbReference type="NCBI Taxonomy" id="78245"/>
    <lineage>
        <taxon>Bacteria</taxon>
        <taxon>Pseudomonadati</taxon>
        <taxon>Pseudomonadota</taxon>
        <taxon>Alphaproteobacteria</taxon>
        <taxon>Hyphomicrobiales</taxon>
        <taxon>Xanthobacteraceae</taxon>
        <taxon>Xanthobacter</taxon>
    </lineage>
</organism>
<dbReference type="InterPro" id="IPR015947">
    <property type="entry name" value="PUA-like_sf"/>
</dbReference>
<dbReference type="HOGENOM" id="CLU_1053189_0_0_5"/>